<reference evidence="2 3" key="1">
    <citation type="submission" date="2016-10" db="EMBL/GenBank/DDBJ databases">
        <authorList>
            <person name="de Groot N.N."/>
        </authorList>
    </citation>
    <scope>NUCLEOTIDE SEQUENCE [LARGE SCALE GENOMIC DNA]</scope>
    <source>
        <strain evidence="2 3">DSM 44945</strain>
    </source>
</reference>
<dbReference type="InterPro" id="IPR005321">
    <property type="entry name" value="Peptidase_S58_DmpA"/>
</dbReference>
<organism evidence="2 3">
    <name type="scientific">Planifilum fulgidum</name>
    <dbReference type="NCBI Taxonomy" id="201973"/>
    <lineage>
        <taxon>Bacteria</taxon>
        <taxon>Bacillati</taxon>
        <taxon>Bacillota</taxon>
        <taxon>Bacilli</taxon>
        <taxon>Bacillales</taxon>
        <taxon>Thermoactinomycetaceae</taxon>
        <taxon>Planifilum</taxon>
    </lineage>
</organism>
<keyword evidence="2" id="KW-0031">Aminopeptidase</keyword>
<dbReference type="OrthoDB" id="9770388at2"/>
<dbReference type="Proteomes" id="UP000198661">
    <property type="component" value="Unassembled WGS sequence"/>
</dbReference>
<keyword evidence="3" id="KW-1185">Reference proteome</keyword>
<dbReference type="AlphaFoldDB" id="A0A1I2KCN6"/>
<dbReference type="CDD" id="cd02253">
    <property type="entry name" value="DmpA"/>
    <property type="match status" value="1"/>
</dbReference>
<dbReference type="PANTHER" id="PTHR36512:SF3">
    <property type="entry name" value="BLR5678 PROTEIN"/>
    <property type="match status" value="1"/>
</dbReference>
<proteinExistence type="inferred from homology"/>
<dbReference type="RefSeq" id="WP_092035428.1">
    <property type="nucleotide sequence ID" value="NZ_FOOK01000001.1"/>
</dbReference>
<dbReference type="GO" id="GO:0004177">
    <property type="term" value="F:aminopeptidase activity"/>
    <property type="evidence" value="ECO:0007669"/>
    <property type="project" value="UniProtKB-KW"/>
</dbReference>
<evidence type="ECO:0000256" key="1">
    <source>
        <dbReference type="ARBA" id="ARBA00007068"/>
    </source>
</evidence>
<gene>
    <name evidence="2" type="ORF">SAMN04488025_101176</name>
</gene>
<evidence type="ECO:0000313" key="2">
    <source>
        <dbReference type="EMBL" id="SFF64812.1"/>
    </source>
</evidence>
<name>A0A1I2KCN6_9BACL</name>
<protein>
    <submittedName>
        <fullName evidence="2">D-aminopeptidase</fullName>
    </submittedName>
</protein>
<sequence>MARKRLRDYGLGAGVLPTGKENAITDVEGVWVGHCTLWQGEEVRTGVTAILPHPGNLFREKVPAAVHVINGFGKTAGLVQVEELGTLESPILLTNTFSVPAVTEGALQYLMERDAGIGEGAGSVNVVVAECNDSYLNDMRGLHVRPEHAREALRRARGGPVEEGCVGAGTGMVCFGWKGGIGTSSRRISAGGDPYHIGVLVLSNFGKREDFHLLGVPVGRRLKGQTPEKEADGSIIIVAATDLPLDAQQLRRLAKRAAFGLARTGSFARHGSGDIAIAFSTGNRIPAEPDSGSLFHTFRRLPEDGELLSLCFQAVAEATEEAIYNALFAAETTLGKNGRRVEALPAERAVELWKESMGRFRR</sequence>
<dbReference type="InterPro" id="IPR016117">
    <property type="entry name" value="ArgJ-like_dom_sf"/>
</dbReference>
<accession>A0A1I2KCN6</accession>
<dbReference type="Pfam" id="PF03576">
    <property type="entry name" value="Peptidase_S58"/>
    <property type="match status" value="1"/>
</dbReference>
<evidence type="ECO:0000313" key="3">
    <source>
        <dbReference type="Proteomes" id="UP000198661"/>
    </source>
</evidence>
<dbReference type="STRING" id="201973.SAMN04488025_101176"/>
<keyword evidence="2" id="KW-0378">Hydrolase</keyword>
<dbReference type="EMBL" id="FOOK01000001">
    <property type="protein sequence ID" value="SFF64812.1"/>
    <property type="molecule type" value="Genomic_DNA"/>
</dbReference>
<keyword evidence="2" id="KW-0645">Protease</keyword>
<dbReference type="PANTHER" id="PTHR36512">
    <property type="entry name" value="D-AMINOPEPTIDASE"/>
    <property type="match status" value="1"/>
</dbReference>
<dbReference type="Gene3D" id="3.60.70.12">
    <property type="entry name" value="L-amino peptidase D-ALA esterase/amidase"/>
    <property type="match status" value="1"/>
</dbReference>
<dbReference type="SUPFAM" id="SSF56266">
    <property type="entry name" value="DmpA/ArgJ-like"/>
    <property type="match status" value="1"/>
</dbReference>
<comment type="similarity">
    <text evidence="1">Belongs to the peptidase S58 family.</text>
</comment>